<gene>
    <name evidence="2" type="ORF">CFter6_1776</name>
</gene>
<dbReference type="InterPro" id="IPR041080">
    <property type="entry name" value="YcaO_C"/>
</dbReference>
<dbReference type="OrthoDB" id="9761274at2"/>
<dbReference type="InterPro" id="IPR019938">
    <property type="entry name" value="YcaO_dom_prot"/>
</dbReference>
<dbReference type="PROSITE" id="PS51664">
    <property type="entry name" value="YCAO"/>
    <property type="match status" value="1"/>
</dbReference>
<organism evidence="2">
    <name type="scientific">Collimonas fungivorans</name>
    <dbReference type="NCBI Taxonomy" id="158899"/>
    <lineage>
        <taxon>Bacteria</taxon>
        <taxon>Pseudomonadati</taxon>
        <taxon>Pseudomonadota</taxon>
        <taxon>Betaproteobacteria</taxon>
        <taxon>Burkholderiales</taxon>
        <taxon>Oxalobacteraceae</taxon>
        <taxon>Collimonas</taxon>
    </lineage>
</organism>
<evidence type="ECO:0000313" key="3">
    <source>
        <dbReference type="Proteomes" id="UP000072421"/>
    </source>
</evidence>
<dbReference type="Pfam" id="PF18381">
    <property type="entry name" value="YcaO_C"/>
    <property type="match status" value="1"/>
</dbReference>
<dbReference type="Gene3D" id="3.30.1330.230">
    <property type="match status" value="1"/>
</dbReference>
<dbReference type="Gene3D" id="3.30.300.20">
    <property type="match status" value="1"/>
</dbReference>
<dbReference type="PANTHER" id="PTHR37809">
    <property type="entry name" value="RIBOSOMAL PROTEIN S12 METHYLTHIOTRANSFERASE ACCESSORY FACTOR YCAO"/>
    <property type="match status" value="1"/>
</dbReference>
<accession>A0A127P9J9</accession>
<protein>
    <recommendedName>
        <fullName evidence="1">YcaO domain-containing protein</fullName>
    </recommendedName>
</protein>
<sequence length="734" mass="81950">MEIKVNFLDKLRLEAKFDDFTVVADQPIRYKGDGSAPGPFDYFLASSALCAAYFVKLYCVTRNIPTENIRLSQNNIVDPENRYQQIFKIQVELPADISAKDRQGILRSIDRCTVKKVVQAGPEFVIEEVENLDADAQALLTLKPASDVSTYIAGKDLPLEQTIANMSGVLANLGIKIEIASWRNLVPNVWSLHIRDAHSPMCFTNGKGATKESALASALGEYIERLNNNHFYAGTFWGEDIADAAFVHYPNERWFKPGRKDALPAEILDEYCLPIYNPDGDLFGSHLIDTNSGNVQRGICSLPFVRQSDGEVVYFPSNLVENLYVSNGMSAGNTLAEAQVQCLSEIFERAVKREILEGEITLPDVPQEVLAKYPGILAGIQGLEEQGFPVLVKDASLGGVYPVMCVTLMNPRTGGVFASFGAHPSLEVALERSLTELLQGRSFEGLNELPRPTFASEAVTEPNNFVEHFIDSSGIVSWRFFSAKADFDFVEWDFSGRGENSNTQEAATLFAILEDMGKEVYVAAYDNLGAVACRILVPGYSEIYPIEDLVWDNTNKALLFRTDILNLHRLDDARLEALLERLDNNELDDYSDIATLIGIEFDENTDWGQLTVLELKLLIHLALQQFEEAQELVGAFLQYNDNTVERGLFYQALNVVLEVLLDEDLELDDYVANFRRMFGNARMDAVMGSVDGSVRFFGLTPTSMKLEGLDRHQRLIDSYKKLHRARAKVTATAR</sequence>
<dbReference type="Proteomes" id="UP000072421">
    <property type="component" value="Chromosome"/>
</dbReference>
<dbReference type="PANTHER" id="PTHR37809:SF1">
    <property type="entry name" value="RIBOSOMAL PROTEIN S12 METHYLTHIOTRANSFERASE ACCESSORY FACTOR YCAO"/>
    <property type="match status" value="1"/>
</dbReference>
<dbReference type="InterPro" id="IPR015946">
    <property type="entry name" value="KH_dom-like_a/b"/>
</dbReference>
<dbReference type="NCBIfam" id="NF040716">
    <property type="entry name" value="YcaO_for_S12"/>
    <property type="match status" value="1"/>
</dbReference>
<dbReference type="InterPro" id="IPR036102">
    <property type="entry name" value="OsmC/Ohrsf"/>
</dbReference>
<dbReference type="AlphaFoldDB" id="A0A127P9J9"/>
<proteinExistence type="predicted"/>
<dbReference type="NCBIfam" id="TIGR00702">
    <property type="entry name" value="YcaO-type kinase domain"/>
    <property type="match status" value="1"/>
</dbReference>
<reference evidence="2 3" key="1">
    <citation type="submission" date="2015-11" db="EMBL/GenBank/DDBJ databases">
        <title>Exploring the genomic traits of fungus-feeding bacterial genus Collimonas.</title>
        <authorList>
            <person name="Song C."/>
            <person name="Schmidt R."/>
            <person name="de Jager V."/>
            <person name="Krzyzanowska D."/>
            <person name="Jongedijk E."/>
            <person name="Cankar K."/>
            <person name="Beekwilder J."/>
            <person name="van Veen A."/>
            <person name="de Boer W."/>
            <person name="van Veen J.A."/>
            <person name="Garbeva P."/>
        </authorList>
    </citation>
    <scope>NUCLEOTIDE SEQUENCE [LARGE SCALE GENOMIC DNA]</scope>
    <source>
        <strain evidence="2 3">Ter6</strain>
    </source>
</reference>
<dbReference type="NCBIfam" id="TIGR03549">
    <property type="entry name" value="OsmC domain/YcaO domain-containing protein"/>
    <property type="match status" value="1"/>
</dbReference>
<dbReference type="EMBL" id="CP013232">
    <property type="protein sequence ID" value="AMO94476.1"/>
    <property type="molecule type" value="Genomic_DNA"/>
</dbReference>
<name>A0A127P9J9_9BURK</name>
<evidence type="ECO:0000313" key="2">
    <source>
        <dbReference type="EMBL" id="AMO94476.1"/>
    </source>
</evidence>
<dbReference type="PATRIC" id="fig|158899.10.peg.1784"/>
<feature type="domain" description="YcaO" evidence="1">
    <location>
        <begin position="206"/>
        <end position="594"/>
    </location>
</feature>
<dbReference type="Pfam" id="PF02624">
    <property type="entry name" value="YcaO"/>
    <property type="match status" value="1"/>
</dbReference>
<dbReference type="InterPro" id="IPR003776">
    <property type="entry name" value="YcaO-like_dom"/>
</dbReference>
<dbReference type="Pfam" id="PF02566">
    <property type="entry name" value="OsmC"/>
    <property type="match status" value="1"/>
</dbReference>
<dbReference type="RefSeq" id="WP_061539526.1">
    <property type="nucleotide sequence ID" value="NZ_CP013232.1"/>
</dbReference>
<dbReference type="SUPFAM" id="SSF82784">
    <property type="entry name" value="OsmC-like"/>
    <property type="match status" value="1"/>
</dbReference>
<evidence type="ECO:0000259" key="1">
    <source>
        <dbReference type="PROSITE" id="PS51664"/>
    </source>
</evidence>
<dbReference type="InterPro" id="IPR003718">
    <property type="entry name" value="OsmC/Ohr_fam"/>
</dbReference>